<organism evidence="2 3">
    <name type="scientific">Longivirga aurantiaca</name>
    <dbReference type="NCBI Taxonomy" id="1837743"/>
    <lineage>
        <taxon>Bacteria</taxon>
        <taxon>Bacillati</taxon>
        <taxon>Actinomycetota</taxon>
        <taxon>Actinomycetes</taxon>
        <taxon>Sporichthyales</taxon>
        <taxon>Sporichthyaceae</taxon>
        <taxon>Longivirga</taxon>
    </lineage>
</organism>
<dbReference type="RefSeq" id="WP_386767189.1">
    <property type="nucleotide sequence ID" value="NZ_JBHSTI010000008.1"/>
</dbReference>
<evidence type="ECO:0000259" key="1">
    <source>
        <dbReference type="PROSITE" id="PS50042"/>
    </source>
</evidence>
<dbReference type="InterPro" id="IPR018490">
    <property type="entry name" value="cNMP-bd_dom_sf"/>
</dbReference>
<accession>A0ABW1T1Y5</accession>
<dbReference type="InterPro" id="IPR018488">
    <property type="entry name" value="cNMP-bd_CS"/>
</dbReference>
<dbReference type="Gene3D" id="2.60.120.10">
    <property type="entry name" value="Jelly Rolls"/>
    <property type="match status" value="1"/>
</dbReference>
<evidence type="ECO:0000313" key="2">
    <source>
        <dbReference type="EMBL" id="MFC6238727.1"/>
    </source>
</evidence>
<gene>
    <name evidence="2" type="ORF">ACFQGU_12635</name>
</gene>
<dbReference type="PROSITE" id="PS50042">
    <property type="entry name" value="CNMP_BINDING_3"/>
    <property type="match status" value="1"/>
</dbReference>
<dbReference type="InterPro" id="IPR050503">
    <property type="entry name" value="cAMP-dep_PK_reg_su-like"/>
</dbReference>
<comment type="caution">
    <text evidence="2">The sequence shown here is derived from an EMBL/GenBank/DDBJ whole genome shotgun (WGS) entry which is preliminary data.</text>
</comment>
<dbReference type="InterPro" id="IPR014710">
    <property type="entry name" value="RmlC-like_jellyroll"/>
</dbReference>
<protein>
    <submittedName>
        <fullName evidence="2">Cyclic nucleotide-binding domain-containing protein</fullName>
    </submittedName>
</protein>
<keyword evidence="3" id="KW-1185">Reference proteome</keyword>
<feature type="domain" description="Cyclic nucleotide-binding" evidence="1">
    <location>
        <begin position="15"/>
        <end position="124"/>
    </location>
</feature>
<sequence>MGNRELTATLGEVDLFRGLSHRVLSHIADAGNTAEYVEGTTVIVQGDSVTGFKAFSPAGVEMHVVLDGAARVLVNGEQVNRLTEGDYFGELSLIDGRPRSADIIADAGGLTTFALSRWTFEDLLDKHPEVAVPMLRVLCSRLRTVENLHR</sequence>
<dbReference type="InterPro" id="IPR000595">
    <property type="entry name" value="cNMP-bd_dom"/>
</dbReference>
<dbReference type="SUPFAM" id="SSF51206">
    <property type="entry name" value="cAMP-binding domain-like"/>
    <property type="match status" value="1"/>
</dbReference>
<dbReference type="PANTHER" id="PTHR11635:SF152">
    <property type="entry name" value="CAMP-DEPENDENT PROTEIN KINASE TYPE I REGULATORY SUBUNIT-RELATED"/>
    <property type="match status" value="1"/>
</dbReference>
<dbReference type="SMART" id="SM00100">
    <property type="entry name" value="cNMP"/>
    <property type="match status" value="1"/>
</dbReference>
<dbReference type="EMBL" id="JBHSTI010000008">
    <property type="protein sequence ID" value="MFC6238727.1"/>
    <property type="molecule type" value="Genomic_DNA"/>
</dbReference>
<name>A0ABW1T1Y5_9ACTN</name>
<dbReference type="CDD" id="cd00038">
    <property type="entry name" value="CAP_ED"/>
    <property type="match status" value="1"/>
</dbReference>
<dbReference type="Proteomes" id="UP001596138">
    <property type="component" value="Unassembled WGS sequence"/>
</dbReference>
<reference evidence="3" key="1">
    <citation type="journal article" date="2019" name="Int. J. Syst. Evol. Microbiol.">
        <title>The Global Catalogue of Microorganisms (GCM) 10K type strain sequencing project: providing services to taxonomists for standard genome sequencing and annotation.</title>
        <authorList>
            <consortium name="The Broad Institute Genomics Platform"/>
            <consortium name="The Broad Institute Genome Sequencing Center for Infectious Disease"/>
            <person name="Wu L."/>
            <person name="Ma J."/>
        </authorList>
    </citation>
    <scope>NUCLEOTIDE SEQUENCE [LARGE SCALE GENOMIC DNA]</scope>
    <source>
        <strain evidence="3">CGMCC 4.7317</strain>
    </source>
</reference>
<evidence type="ECO:0000313" key="3">
    <source>
        <dbReference type="Proteomes" id="UP001596138"/>
    </source>
</evidence>
<dbReference type="PROSITE" id="PS00889">
    <property type="entry name" value="CNMP_BINDING_2"/>
    <property type="match status" value="1"/>
</dbReference>
<proteinExistence type="predicted"/>
<dbReference type="Pfam" id="PF00027">
    <property type="entry name" value="cNMP_binding"/>
    <property type="match status" value="1"/>
</dbReference>
<dbReference type="PANTHER" id="PTHR11635">
    <property type="entry name" value="CAMP-DEPENDENT PROTEIN KINASE REGULATORY CHAIN"/>
    <property type="match status" value="1"/>
</dbReference>
<dbReference type="PRINTS" id="PR00103">
    <property type="entry name" value="CAMPKINASE"/>
</dbReference>